<evidence type="ECO:0000313" key="4">
    <source>
        <dbReference type="EMBL" id="CAD9051566.1"/>
    </source>
</evidence>
<name>A0A7S1P1N3_9ALVE</name>
<feature type="region of interest" description="Disordered" evidence="1">
    <location>
        <begin position="656"/>
        <end position="699"/>
    </location>
</feature>
<dbReference type="InterPro" id="IPR057634">
    <property type="entry name" value="PAH_ZNF598/HEL2"/>
</dbReference>
<evidence type="ECO:0000256" key="2">
    <source>
        <dbReference type="SAM" id="SignalP"/>
    </source>
</evidence>
<accession>A0A7S1P1N3</accession>
<dbReference type="AlphaFoldDB" id="A0A7S1P1N3"/>
<evidence type="ECO:0000259" key="3">
    <source>
        <dbReference type="Pfam" id="PF23202"/>
    </source>
</evidence>
<organism evidence="4">
    <name type="scientific">Vitrella brassicaformis</name>
    <dbReference type="NCBI Taxonomy" id="1169539"/>
    <lineage>
        <taxon>Eukaryota</taxon>
        <taxon>Sar</taxon>
        <taxon>Alveolata</taxon>
        <taxon>Colpodellida</taxon>
        <taxon>Vitrellaceae</taxon>
        <taxon>Vitrella</taxon>
    </lineage>
</organism>
<feature type="signal peptide" evidence="2">
    <location>
        <begin position="1"/>
        <end position="17"/>
    </location>
</feature>
<evidence type="ECO:0000256" key="1">
    <source>
        <dbReference type="SAM" id="MobiDB-lite"/>
    </source>
</evidence>
<feature type="compositionally biased region" description="Low complexity" evidence="1">
    <location>
        <begin position="231"/>
        <end position="245"/>
    </location>
</feature>
<feature type="region of interest" description="Disordered" evidence="1">
    <location>
        <begin position="63"/>
        <end position="96"/>
    </location>
</feature>
<proteinExistence type="predicted"/>
<feature type="region of interest" description="Disordered" evidence="1">
    <location>
        <begin position="104"/>
        <end position="123"/>
    </location>
</feature>
<keyword evidence="2" id="KW-0732">Signal</keyword>
<feature type="region of interest" description="Disordered" evidence="1">
    <location>
        <begin position="327"/>
        <end position="470"/>
    </location>
</feature>
<feature type="compositionally biased region" description="Low complexity" evidence="1">
    <location>
        <begin position="656"/>
        <end position="671"/>
    </location>
</feature>
<feature type="domain" description="ZNF598/HEL2 PAH" evidence="3">
    <location>
        <begin position="547"/>
        <end position="620"/>
    </location>
</feature>
<feature type="compositionally biased region" description="Pro residues" evidence="1">
    <location>
        <begin position="286"/>
        <end position="296"/>
    </location>
</feature>
<gene>
    <name evidence="4" type="ORF">VBRA1451_LOCUS6628</name>
</gene>
<sequence length="803" mass="83661">MIWAFLLGACLGQLAAGFRIPIAYKDRFRLSLVGSLSGGVHRSSRRFALDEKTAVLDVDVVAGEQASDKPPAAPQEEKPRAKGPAPPARKPGVFARLRSFVSRDRRGGASREDTMSSQDTAGVLDKASDAPVVGGLIASAVTATKTGVEIAKEDKQDYEPQSSVANDTELLRPRLNDSGATVDAPSADNETSEMVGIAVSGESAAPPVEPTEQETTQAPSLTEATPAQQTPTLQPSAAPLSASLPPEERAPVLQTEQPVPEVEPQTTSLPAPVVVREGREKEAVTAPPPVASTAPPPRKEEVVPQEGPTAEEIVSAVTSIVGSIGSKVKSSVSQAIQEGASPKKPPSQPSPALKALLEARADTPSPGTTPPPAQKEQEGPLSLLSLPRAATKAAPTDRPVTKVPQPSGFNFTAVLGPLDKMLKQQPPSAPGTKAPPTAPPSRKTAAVTPTPPGKESQKGAGSAFPGFSLPSGLSIPRLPAAVKQDTAAPPKPKASKPATPKPTAAPPKGDQPSAGSVLSALFGLSPSKRPVRGGRAIPLRLNGMDGSFFESAVSLLNNDAAKIRTFQQITDSFRSNQMSADRFSARVKELFGSNYGKIIEPLMRQLPEPAKRKQLELAYNKARKSTDRAAKLQPPQQQQFNLTALFSPILSPASRALAPKPPAARAASPSVPRAPPPPPPKRAAVRPPSAATRPISPPPVSLLPSSLSLPGSKAAAVGSATTVDQLLDVGLKESQKSLVRARLTQYARGGGTAKGFAEVLRTAYSDVPGSTRRSAIRQFSKLESLSPAKRQALEQAIAALKGI</sequence>
<feature type="compositionally biased region" description="Polar residues" evidence="1">
    <location>
        <begin position="213"/>
        <end position="230"/>
    </location>
</feature>
<feature type="chain" id="PRO_5030505775" description="ZNF598/HEL2 PAH domain-containing protein" evidence="2">
    <location>
        <begin position="18"/>
        <end position="803"/>
    </location>
</feature>
<reference evidence="4" key="1">
    <citation type="submission" date="2021-01" db="EMBL/GenBank/DDBJ databases">
        <authorList>
            <person name="Corre E."/>
            <person name="Pelletier E."/>
            <person name="Niang G."/>
            <person name="Scheremetjew M."/>
            <person name="Finn R."/>
            <person name="Kale V."/>
            <person name="Holt S."/>
            <person name="Cochrane G."/>
            <person name="Meng A."/>
            <person name="Brown T."/>
            <person name="Cohen L."/>
        </authorList>
    </citation>
    <scope>NUCLEOTIDE SEQUENCE</scope>
    <source>
        <strain evidence="4">CCMP3346</strain>
    </source>
</reference>
<feature type="region of interest" description="Disordered" evidence="1">
    <location>
        <begin position="483"/>
        <end position="517"/>
    </location>
</feature>
<feature type="compositionally biased region" description="Pro residues" evidence="1">
    <location>
        <begin position="672"/>
        <end position="681"/>
    </location>
</feature>
<feature type="region of interest" description="Disordered" evidence="1">
    <location>
        <begin position="152"/>
        <end position="308"/>
    </location>
</feature>
<feature type="compositionally biased region" description="Basic and acidic residues" evidence="1">
    <location>
        <begin position="104"/>
        <end position="114"/>
    </location>
</feature>
<dbReference type="EMBL" id="HBGB01011565">
    <property type="protein sequence ID" value="CAD9051566.1"/>
    <property type="molecule type" value="Transcribed_RNA"/>
</dbReference>
<dbReference type="Pfam" id="PF23202">
    <property type="entry name" value="PAH_ZNF598"/>
    <property type="match status" value="1"/>
</dbReference>
<protein>
    <recommendedName>
        <fullName evidence="3">ZNF598/HEL2 PAH domain-containing protein</fullName>
    </recommendedName>
</protein>